<sequence>MTPSVIRFLGIVAAILGVSAAILGGYGAATTPFTDYPAFTSTGEKLLAYYSYFTLWSNIIGAAAGLSYAFWFIRGRAGGWPGAVLRLDATIMLMATGLVYHLLIADGSPNTGTQVFTAPIIHGIMPVLLPVIWLLHMAQRNRPDVRLRTLLGALIIPVVWTAWTFWRAQATGGYYPYDFMNATEIGLTRSVTTTAMIYVIFIVFMLVLGLIERLVIPRLRPMRYIELTENRD</sequence>
<evidence type="ECO:0000256" key="1">
    <source>
        <dbReference type="SAM" id="Phobius"/>
    </source>
</evidence>
<keyword evidence="3" id="KW-1185">Reference proteome</keyword>
<feature type="transmembrane region" description="Helical" evidence="1">
    <location>
        <begin position="115"/>
        <end position="135"/>
    </location>
</feature>
<feature type="transmembrane region" description="Helical" evidence="1">
    <location>
        <begin position="49"/>
        <end position="71"/>
    </location>
</feature>
<comment type="caution">
    <text evidence="2">The sequence shown here is derived from an EMBL/GenBank/DDBJ whole genome shotgun (WGS) entry which is preliminary data.</text>
</comment>
<feature type="transmembrane region" description="Helical" evidence="1">
    <location>
        <begin position="7"/>
        <end position="29"/>
    </location>
</feature>
<evidence type="ECO:0000313" key="2">
    <source>
        <dbReference type="EMBL" id="MBI8990349.1"/>
    </source>
</evidence>
<dbReference type="EMBL" id="JAEIOS010000015">
    <property type="protein sequence ID" value="MBI8990349.1"/>
    <property type="molecule type" value="Genomic_DNA"/>
</dbReference>
<dbReference type="RefSeq" id="WP_198739350.1">
    <property type="nucleotide sequence ID" value="NZ_JAEIOS010000015.1"/>
</dbReference>
<feature type="transmembrane region" description="Helical" evidence="1">
    <location>
        <begin position="83"/>
        <end position="103"/>
    </location>
</feature>
<proteinExistence type="predicted"/>
<accession>A0A934M882</accession>
<keyword evidence="1" id="KW-0472">Membrane</keyword>
<organism evidence="2 3">
    <name type="scientific">Corynebacterium meridianum</name>
    <dbReference type="NCBI Taxonomy" id="2765363"/>
    <lineage>
        <taxon>Bacteria</taxon>
        <taxon>Bacillati</taxon>
        <taxon>Actinomycetota</taxon>
        <taxon>Actinomycetes</taxon>
        <taxon>Mycobacteriales</taxon>
        <taxon>Corynebacteriaceae</taxon>
        <taxon>Corynebacterium</taxon>
    </lineage>
</organism>
<reference evidence="2" key="1">
    <citation type="submission" date="2020-12" db="EMBL/GenBank/DDBJ databases">
        <title>Genome public.</title>
        <authorList>
            <person name="Sun Q."/>
        </authorList>
    </citation>
    <scope>NUCLEOTIDE SEQUENCE</scope>
    <source>
        <strain evidence="2">CCM 8863</strain>
    </source>
</reference>
<feature type="transmembrane region" description="Helical" evidence="1">
    <location>
        <begin position="195"/>
        <end position="216"/>
    </location>
</feature>
<protein>
    <submittedName>
        <fullName evidence="2">Pr6Pr family membrane protein</fullName>
    </submittedName>
</protein>
<evidence type="ECO:0000313" key="3">
    <source>
        <dbReference type="Proteomes" id="UP000645966"/>
    </source>
</evidence>
<keyword evidence="1" id="KW-1133">Transmembrane helix</keyword>
<dbReference type="NCBIfam" id="NF038065">
    <property type="entry name" value="Pr6Pr"/>
    <property type="match status" value="1"/>
</dbReference>
<feature type="transmembrane region" description="Helical" evidence="1">
    <location>
        <begin position="147"/>
        <end position="166"/>
    </location>
</feature>
<dbReference type="Proteomes" id="UP000645966">
    <property type="component" value="Unassembled WGS sequence"/>
</dbReference>
<dbReference type="AlphaFoldDB" id="A0A934M882"/>
<name>A0A934M882_9CORY</name>
<gene>
    <name evidence="2" type="ORF">JDV75_11350</name>
</gene>
<dbReference type="InterPro" id="IPR049713">
    <property type="entry name" value="Pr6Pr-like"/>
</dbReference>
<keyword evidence="1" id="KW-0812">Transmembrane</keyword>